<dbReference type="InterPro" id="IPR013766">
    <property type="entry name" value="Thioredoxin_domain"/>
</dbReference>
<evidence type="ECO:0000259" key="9">
    <source>
        <dbReference type="PROSITE" id="PS51352"/>
    </source>
</evidence>
<dbReference type="PROSITE" id="PS00194">
    <property type="entry name" value="THIOREDOXIN_1"/>
    <property type="match status" value="1"/>
</dbReference>
<evidence type="ECO:0000256" key="8">
    <source>
        <dbReference type="SAM" id="MobiDB-lite"/>
    </source>
</evidence>
<dbReference type="Pfam" id="PF01323">
    <property type="entry name" value="DSBA"/>
    <property type="match status" value="1"/>
</dbReference>
<comment type="subcellular location">
    <subcellularLocation>
        <location evidence="1">Periplasm</location>
    </subcellularLocation>
</comment>
<dbReference type="GO" id="GO:0015036">
    <property type="term" value="F:disulfide oxidoreductase activity"/>
    <property type="evidence" value="ECO:0007669"/>
    <property type="project" value="UniProtKB-ARBA"/>
</dbReference>
<evidence type="ECO:0000256" key="3">
    <source>
        <dbReference type="ARBA" id="ARBA00013831"/>
    </source>
</evidence>
<gene>
    <name evidence="10" type="ORF">EOD73_11790</name>
</gene>
<dbReference type="SUPFAM" id="SSF52833">
    <property type="entry name" value="Thioredoxin-like"/>
    <property type="match status" value="1"/>
</dbReference>
<evidence type="ECO:0000256" key="7">
    <source>
        <dbReference type="ARBA" id="ARBA00023284"/>
    </source>
</evidence>
<feature type="domain" description="Thioredoxin" evidence="9">
    <location>
        <begin position="46"/>
        <end position="189"/>
    </location>
</feature>
<evidence type="ECO:0000256" key="1">
    <source>
        <dbReference type="ARBA" id="ARBA00004418"/>
    </source>
</evidence>
<dbReference type="Proteomes" id="UP000288587">
    <property type="component" value="Unassembled WGS sequence"/>
</dbReference>
<dbReference type="GO" id="GO:0042597">
    <property type="term" value="C:periplasmic space"/>
    <property type="evidence" value="ECO:0007669"/>
    <property type="project" value="UniProtKB-SubCell"/>
</dbReference>
<evidence type="ECO:0000256" key="4">
    <source>
        <dbReference type="ARBA" id="ARBA00022729"/>
    </source>
</evidence>
<evidence type="ECO:0000256" key="2">
    <source>
        <dbReference type="ARBA" id="ARBA00005791"/>
    </source>
</evidence>
<dbReference type="AlphaFoldDB" id="A0A3S3T717"/>
<proteinExistence type="inferred from homology"/>
<evidence type="ECO:0000313" key="10">
    <source>
        <dbReference type="EMBL" id="RVT84803.1"/>
    </source>
</evidence>
<dbReference type="Gene3D" id="3.40.30.10">
    <property type="entry name" value="Glutaredoxin"/>
    <property type="match status" value="1"/>
</dbReference>
<dbReference type="PANTHER" id="PTHR35891:SF3">
    <property type="entry name" value="THIOL:DISULFIDE INTERCHANGE PROTEIN DSBL"/>
    <property type="match status" value="1"/>
</dbReference>
<feature type="region of interest" description="Disordered" evidence="8">
    <location>
        <begin position="1"/>
        <end position="24"/>
    </location>
</feature>
<dbReference type="PANTHER" id="PTHR35891">
    <property type="entry name" value="THIOL:DISULFIDE INTERCHANGE PROTEIN DSBA"/>
    <property type="match status" value="1"/>
</dbReference>
<sequence>MSRPPASRPPWFARSAEPLPTPDRHGVTMTRLNRRHATLATATALVGAAGLSPNASAQNVALQEGRNFRRLPKRLASTPGKIEVLEFFLYTCPHCFDFETQMGPWIKTLPANVEFKHVHVAFQAVTKHYQRLYFALDAMGVEKQFRSVIFTAIHRQGNPLDTPEAVVKLLGPLGLDAAKFNATFNAFGVNARINSANQLAAAYTIDGVPTLGIGGLYLTSPEMARNGERVPADVSGQRAVAIANQLIASIKA</sequence>
<comment type="similarity">
    <text evidence="2">Belongs to the thioredoxin family. DsbA subfamily.</text>
</comment>
<dbReference type="PROSITE" id="PS51318">
    <property type="entry name" value="TAT"/>
    <property type="match status" value="1"/>
</dbReference>
<dbReference type="CDD" id="cd03019">
    <property type="entry name" value="DsbA_DsbA"/>
    <property type="match status" value="1"/>
</dbReference>
<evidence type="ECO:0000256" key="5">
    <source>
        <dbReference type="ARBA" id="ARBA00022764"/>
    </source>
</evidence>
<dbReference type="InterPro" id="IPR036249">
    <property type="entry name" value="Thioredoxin-like_sf"/>
</dbReference>
<evidence type="ECO:0000313" key="11">
    <source>
        <dbReference type="Proteomes" id="UP000288587"/>
    </source>
</evidence>
<keyword evidence="7" id="KW-0676">Redox-active center</keyword>
<dbReference type="PROSITE" id="PS51352">
    <property type="entry name" value="THIOREDOXIN_2"/>
    <property type="match status" value="1"/>
</dbReference>
<dbReference type="EMBL" id="SACM01000003">
    <property type="protein sequence ID" value="RVT84803.1"/>
    <property type="molecule type" value="Genomic_DNA"/>
</dbReference>
<keyword evidence="11" id="KW-1185">Reference proteome</keyword>
<protein>
    <recommendedName>
        <fullName evidence="3">Thiol:disulfide interchange protein DsbA</fullName>
    </recommendedName>
</protein>
<dbReference type="InterPro" id="IPR050824">
    <property type="entry name" value="Thiol_disulfide_DsbA"/>
</dbReference>
<keyword evidence="4" id="KW-0732">Signal</keyword>
<comment type="caution">
    <text evidence="10">The sequence shown here is derived from an EMBL/GenBank/DDBJ whole genome shotgun (WGS) entry which is preliminary data.</text>
</comment>
<dbReference type="InterPro" id="IPR006311">
    <property type="entry name" value="TAT_signal"/>
</dbReference>
<name>A0A3S3T717_9BURK</name>
<accession>A0A3S3T717</accession>
<dbReference type="InterPro" id="IPR023205">
    <property type="entry name" value="DsbA/DsbL"/>
</dbReference>
<keyword evidence="6" id="KW-1015">Disulfide bond</keyword>
<reference evidence="10 11" key="1">
    <citation type="submission" date="2019-01" db="EMBL/GenBank/DDBJ databases">
        <authorList>
            <person name="Chen W.-M."/>
        </authorList>
    </citation>
    <scope>NUCLEOTIDE SEQUENCE [LARGE SCALE GENOMIC DNA]</scope>
    <source>
        <strain evidence="10 11">CCP-18</strain>
    </source>
</reference>
<keyword evidence="5" id="KW-0574">Periplasm</keyword>
<dbReference type="OrthoDB" id="9784896at2"/>
<organism evidence="10 11">
    <name type="scientific">Inhella crocodyli</name>
    <dbReference type="NCBI Taxonomy" id="2499851"/>
    <lineage>
        <taxon>Bacteria</taxon>
        <taxon>Pseudomonadati</taxon>
        <taxon>Pseudomonadota</taxon>
        <taxon>Betaproteobacteria</taxon>
        <taxon>Burkholderiales</taxon>
        <taxon>Sphaerotilaceae</taxon>
        <taxon>Inhella</taxon>
    </lineage>
</organism>
<dbReference type="InterPro" id="IPR001853">
    <property type="entry name" value="DSBA-like_thioredoxin_dom"/>
</dbReference>
<dbReference type="InterPro" id="IPR017937">
    <property type="entry name" value="Thioredoxin_CS"/>
</dbReference>
<evidence type="ECO:0000256" key="6">
    <source>
        <dbReference type="ARBA" id="ARBA00023157"/>
    </source>
</evidence>